<evidence type="ECO:0000313" key="2">
    <source>
        <dbReference type="EMBL" id="MVA98469.1"/>
    </source>
</evidence>
<proteinExistence type="predicted"/>
<comment type="caution">
    <text evidence="2">The sequence shown here is derived from an EMBL/GenBank/DDBJ whole genome shotgun (WGS) entry which is preliminary data.</text>
</comment>
<organism evidence="2 3">
    <name type="scientific">Nitratireductor arenosus</name>
    <dbReference type="NCBI Taxonomy" id="2682096"/>
    <lineage>
        <taxon>Bacteria</taxon>
        <taxon>Pseudomonadati</taxon>
        <taxon>Pseudomonadota</taxon>
        <taxon>Alphaproteobacteria</taxon>
        <taxon>Hyphomicrobiales</taxon>
        <taxon>Phyllobacteriaceae</taxon>
        <taxon>Nitratireductor</taxon>
    </lineage>
</organism>
<keyword evidence="3" id="KW-1185">Reference proteome</keyword>
<dbReference type="Gene3D" id="3.20.20.140">
    <property type="entry name" value="Metal-dependent hydrolases"/>
    <property type="match status" value="1"/>
</dbReference>
<sequence length="111" mass="12317">MFDAATTSGARALGWDDIKADFAPVDLAEPLMQPLSDHWRSLLFSAADRAIRDVFIDGRQVVKDRRVLTLDHLGALDRIFAGQARREDSVSAKDRASRTSLQISPLSLPIR</sequence>
<protein>
    <submittedName>
        <fullName evidence="2">Uncharacterized protein</fullName>
    </submittedName>
</protein>
<feature type="compositionally biased region" description="Basic and acidic residues" evidence="1">
    <location>
        <begin position="87"/>
        <end position="97"/>
    </location>
</feature>
<dbReference type="Gene3D" id="2.30.40.10">
    <property type="entry name" value="Urease, subunit C, domain 1"/>
    <property type="match status" value="1"/>
</dbReference>
<dbReference type="Proteomes" id="UP000463224">
    <property type="component" value="Unassembled WGS sequence"/>
</dbReference>
<dbReference type="AlphaFoldDB" id="A0A844QLF9"/>
<name>A0A844QLF9_9HYPH</name>
<feature type="region of interest" description="Disordered" evidence="1">
    <location>
        <begin position="87"/>
        <end position="111"/>
    </location>
</feature>
<reference evidence="2 3" key="1">
    <citation type="submission" date="2019-12" db="EMBL/GenBank/DDBJ databases">
        <title>Nitratireductor arenosus sp. nov., Isolated from sea sand, Jeju island, South Korea.</title>
        <authorList>
            <person name="Kim W."/>
        </authorList>
    </citation>
    <scope>NUCLEOTIDE SEQUENCE [LARGE SCALE GENOMIC DNA]</scope>
    <source>
        <strain evidence="2 3">CAU 1489</strain>
    </source>
</reference>
<accession>A0A844QLF9</accession>
<evidence type="ECO:0000313" key="3">
    <source>
        <dbReference type="Proteomes" id="UP000463224"/>
    </source>
</evidence>
<dbReference type="EMBL" id="WPHG01000003">
    <property type="protein sequence ID" value="MVA98469.1"/>
    <property type="molecule type" value="Genomic_DNA"/>
</dbReference>
<dbReference type="GO" id="GO:0016810">
    <property type="term" value="F:hydrolase activity, acting on carbon-nitrogen (but not peptide) bonds"/>
    <property type="evidence" value="ECO:0007669"/>
    <property type="project" value="InterPro"/>
</dbReference>
<dbReference type="SUPFAM" id="SSF51338">
    <property type="entry name" value="Composite domain of metallo-dependent hydrolases"/>
    <property type="match status" value="1"/>
</dbReference>
<dbReference type="RefSeq" id="WP_156713401.1">
    <property type="nucleotide sequence ID" value="NZ_WPHG01000003.1"/>
</dbReference>
<dbReference type="InterPro" id="IPR011059">
    <property type="entry name" value="Metal-dep_hydrolase_composite"/>
</dbReference>
<gene>
    <name evidence="2" type="ORF">GN330_14565</name>
</gene>
<evidence type="ECO:0000256" key="1">
    <source>
        <dbReference type="SAM" id="MobiDB-lite"/>
    </source>
</evidence>